<dbReference type="EMBL" id="BLXT01008183">
    <property type="protein sequence ID" value="GFO46256.1"/>
    <property type="molecule type" value="Genomic_DNA"/>
</dbReference>
<evidence type="ECO:0000256" key="1">
    <source>
        <dbReference type="SAM" id="MobiDB-lite"/>
    </source>
</evidence>
<organism evidence="2 3">
    <name type="scientific">Plakobranchus ocellatus</name>
    <dbReference type="NCBI Taxonomy" id="259542"/>
    <lineage>
        <taxon>Eukaryota</taxon>
        <taxon>Metazoa</taxon>
        <taxon>Spiralia</taxon>
        <taxon>Lophotrochozoa</taxon>
        <taxon>Mollusca</taxon>
        <taxon>Gastropoda</taxon>
        <taxon>Heterobranchia</taxon>
        <taxon>Euthyneura</taxon>
        <taxon>Panpulmonata</taxon>
        <taxon>Sacoglossa</taxon>
        <taxon>Placobranchoidea</taxon>
        <taxon>Plakobranchidae</taxon>
        <taxon>Plakobranchus</taxon>
    </lineage>
</organism>
<gene>
    <name evidence="2" type="ORF">PoB_007276100</name>
</gene>
<feature type="compositionally biased region" description="Polar residues" evidence="1">
    <location>
        <begin position="24"/>
        <end position="44"/>
    </location>
</feature>
<feature type="region of interest" description="Disordered" evidence="1">
    <location>
        <begin position="1"/>
        <end position="44"/>
    </location>
</feature>
<evidence type="ECO:0000313" key="2">
    <source>
        <dbReference type="EMBL" id="GFO46256.1"/>
    </source>
</evidence>
<accession>A0AAV4DQS6</accession>
<reference evidence="2 3" key="1">
    <citation type="journal article" date="2021" name="Elife">
        <title>Chloroplast acquisition without the gene transfer in kleptoplastic sea slugs, Plakobranchus ocellatus.</title>
        <authorList>
            <person name="Maeda T."/>
            <person name="Takahashi S."/>
            <person name="Yoshida T."/>
            <person name="Shimamura S."/>
            <person name="Takaki Y."/>
            <person name="Nagai Y."/>
            <person name="Toyoda A."/>
            <person name="Suzuki Y."/>
            <person name="Arimoto A."/>
            <person name="Ishii H."/>
            <person name="Satoh N."/>
            <person name="Nishiyama T."/>
            <person name="Hasebe M."/>
            <person name="Maruyama T."/>
            <person name="Minagawa J."/>
            <person name="Obokata J."/>
            <person name="Shigenobu S."/>
        </authorList>
    </citation>
    <scope>NUCLEOTIDE SEQUENCE [LARGE SCALE GENOMIC DNA]</scope>
</reference>
<protein>
    <submittedName>
        <fullName evidence="2">Uncharacterized protein</fullName>
    </submittedName>
</protein>
<feature type="compositionally biased region" description="Basic and acidic residues" evidence="1">
    <location>
        <begin position="1"/>
        <end position="19"/>
    </location>
</feature>
<keyword evidence="3" id="KW-1185">Reference proteome</keyword>
<sequence length="78" mass="8425">MSETIPQHDYRSPGNERHKCNPNWRETTTAPPGEDSTTADLTSTHVPSIGTAVITVPAKRGDIPDHLSAECLSPKESS</sequence>
<dbReference type="AlphaFoldDB" id="A0AAV4DQS6"/>
<evidence type="ECO:0000313" key="3">
    <source>
        <dbReference type="Proteomes" id="UP000735302"/>
    </source>
</evidence>
<dbReference type="Proteomes" id="UP000735302">
    <property type="component" value="Unassembled WGS sequence"/>
</dbReference>
<proteinExistence type="predicted"/>
<comment type="caution">
    <text evidence="2">The sequence shown here is derived from an EMBL/GenBank/DDBJ whole genome shotgun (WGS) entry which is preliminary data.</text>
</comment>
<name>A0AAV4DQS6_9GAST</name>